<dbReference type="EMBL" id="BONY01000027">
    <property type="protein sequence ID" value="GIH06445.1"/>
    <property type="molecule type" value="Genomic_DNA"/>
</dbReference>
<evidence type="ECO:0000259" key="1">
    <source>
        <dbReference type="Pfam" id="PF07883"/>
    </source>
</evidence>
<dbReference type="SUPFAM" id="SSF51182">
    <property type="entry name" value="RmlC-like cupins"/>
    <property type="match status" value="1"/>
</dbReference>
<dbReference type="InterPro" id="IPR013096">
    <property type="entry name" value="Cupin_2"/>
</dbReference>
<dbReference type="Pfam" id="PF07883">
    <property type="entry name" value="Cupin_2"/>
    <property type="match status" value="1"/>
</dbReference>
<dbReference type="InterPro" id="IPR011051">
    <property type="entry name" value="RmlC_Cupin_sf"/>
</dbReference>
<keyword evidence="3" id="KW-1185">Reference proteome</keyword>
<dbReference type="CDD" id="cd06990">
    <property type="entry name" value="cupin_DUF861"/>
    <property type="match status" value="1"/>
</dbReference>
<dbReference type="Proteomes" id="UP000612899">
    <property type="component" value="Unassembled WGS sequence"/>
</dbReference>
<dbReference type="AlphaFoldDB" id="A0A8J3VHF2"/>
<organism evidence="2 3">
    <name type="scientific">Rhizocola hellebori</name>
    <dbReference type="NCBI Taxonomy" id="1392758"/>
    <lineage>
        <taxon>Bacteria</taxon>
        <taxon>Bacillati</taxon>
        <taxon>Actinomycetota</taxon>
        <taxon>Actinomycetes</taxon>
        <taxon>Micromonosporales</taxon>
        <taxon>Micromonosporaceae</taxon>
        <taxon>Rhizocola</taxon>
    </lineage>
</organism>
<gene>
    <name evidence="2" type="ORF">Rhe02_45120</name>
</gene>
<evidence type="ECO:0000313" key="3">
    <source>
        <dbReference type="Proteomes" id="UP000612899"/>
    </source>
</evidence>
<proteinExistence type="predicted"/>
<protein>
    <submittedName>
        <fullName evidence="2">Cupin</fullName>
    </submittedName>
</protein>
<reference evidence="2" key="1">
    <citation type="submission" date="2021-01" db="EMBL/GenBank/DDBJ databases">
        <title>Whole genome shotgun sequence of Rhizocola hellebori NBRC 109834.</title>
        <authorList>
            <person name="Komaki H."/>
            <person name="Tamura T."/>
        </authorList>
    </citation>
    <scope>NUCLEOTIDE SEQUENCE</scope>
    <source>
        <strain evidence="2">NBRC 109834</strain>
    </source>
</reference>
<comment type="caution">
    <text evidence="2">The sequence shown here is derived from an EMBL/GenBank/DDBJ whole genome shotgun (WGS) entry which is preliminary data.</text>
</comment>
<sequence length="118" mass="12915">MERKSLDQPDETRKFEGLGWADIVTVGGKAVARGHFQPGWRWSVNVKPIAGTELCEVSHLIYCLEGTMRVTMKDGSVHEVTKGDAVAVPPGHDAEVIGHDACVMVDFGEIGEYALRHL</sequence>
<feature type="domain" description="Cupin type-2" evidence="1">
    <location>
        <begin position="57"/>
        <end position="106"/>
    </location>
</feature>
<dbReference type="Gene3D" id="2.60.120.10">
    <property type="entry name" value="Jelly Rolls"/>
    <property type="match status" value="1"/>
</dbReference>
<accession>A0A8J3VHF2</accession>
<evidence type="ECO:0000313" key="2">
    <source>
        <dbReference type="EMBL" id="GIH06445.1"/>
    </source>
</evidence>
<name>A0A8J3VHF2_9ACTN</name>
<dbReference type="InterPro" id="IPR014710">
    <property type="entry name" value="RmlC-like_jellyroll"/>
</dbReference>